<keyword evidence="2" id="KW-0472">Membrane</keyword>
<feature type="transmembrane region" description="Helical" evidence="2">
    <location>
        <begin position="71"/>
        <end position="94"/>
    </location>
</feature>
<keyword evidence="2" id="KW-0812">Transmembrane</keyword>
<keyword evidence="2" id="KW-1133">Transmembrane helix</keyword>
<dbReference type="Proteomes" id="UP001154078">
    <property type="component" value="Chromosome 1"/>
</dbReference>
<keyword evidence="4" id="KW-1185">Reference proteome</keyword>
<feature type="transmembrane region" description="Helical" evidence="2">
    <location>
        <begin position="12"/>
        <end position="30"/>
    </location>
</feature>
<accession>A0A9P0FBE4</accession>
<dbReference type="AlphaFoldDB" id="A0A9P0FBE4"/>
<dbReference type="Pfam" id="PF15860">
    <property type="entry name" value="DUF4728"/>
    <property type="match status" value="1"/>
</dbReference>
<dbReference type="InterPro" id="IPR031720">
    <property type="entry name" value="DUF4728"/>
</dbReference>
<reference evidence="3" key="1">
    <citation type="submission" date="2021-12" db="EMBL/GenBank/DDBJ databases">
        <authorList>
            <person name="King R."/>
        </authorList>
    </citation>
    <scope>NUCLEOTIDE SEQUENCE</scope>
</reference>
<feature type="region of interest" description="Disordered" evidence="1">
    <location>
        <begin position="193"/>
        <end position="254"/>
    </location>
</feature>
<proteinExistence type="predicted"/>
<dbReference type="EMBL" id="OV121132">
    <property type="protein sequence ID" value="CAH0546761.1"/>
    <property type="molecule type" value="Genomic_DNA"/>
</dbReference>
<name>A0A9P0FBE4_BRAAE</name>
<feature type="compositionally biased region" description="Polar residues" evidence="1">
    <location>
        <begin position="242"/>
        <end position="251"/>
    </location>
</feature>
<organism evidence="3 4">
    <name type="scientific">Brassicogethes aeneus</name>
    <name type="common">Rape pollen beetle</name>
    <name type="synonym">Meligethes aeneus</name>
    <dbReference type="NCBI Taxonomy" id="1431903"/>
    <lineage>
        <taxon>Eukaryota</taxon>
        <taxon>Metazoa</taxon>
        <taxon>Ecdysozoa</taxon>
        <taxon>Arthropoda</taxon>
        <taxon>Hexapoda</taxon>
        <taxon>Insecta</taxon>
        <taxon>Pterygota</taxon>
        <taxon>Neoptera</taxon>
        <taxon>Endopterygota</taxon>
        <taxon>Coleoptera</taxon>
        <taxon>Polyphaga</taxon>
        <taxon>Cucujiformia</taxon>
        <taxon>Nitidulidae</taxon>
        <taxon>Meligethinae</taxon>
        <taxon>Brassicogethes</taxon>
    </lineage>
</organism>
<gene>
    <name evidence="3" type="ORF">MELIAE_LOCUS859</name>
</gene>
<dbReference type="PANTHER" id="PTHR36694:SF11">
    <property type="entry name" value="LP21121P-RELATED"/>
    <property type="match status" value="1"/>
</dbReference>
<dbReference type="OrthoDB" id="10067585at2759"/>
<feature type="compositionally biased region" description="Polar residues" evidence="1">
    <location>
        <begin position="204"/>
        <end position="214"/>
    </location>
</feature>
<evidence type="ECO:0000313" key="3">
    <source>
        <dbReference type="EMBL" id="CAH0546761.1"/>
    </source>
</evidence>
<feature type="transmembrane region" description="Helical" evidence="2">
    <location>
        <begin position="132"/>
        <end position="155"/>
    </location>
</feature>
<feature type="transmembrane region" description="Helical" evidence="2">
    <location>
        <begin position="101"/>
        <end position="120"/>
    </location>
</feature>
<dbReference type="PANTHER" id="PTHR36694">
    <property type="entry name" value="PASIFLORA 1, ISOFORM A-RELATED"/>
    <property type="match status" value="1"/>
</dbReference>
<evidence type="ECO:0000256" key="1">
    <source>
        <dbReference type="SAM" id="MobiDB-lite"/>
    </source>
</evidence>
<evidence type="ECO:0000256" key="2">
    <source>
        <dbReference type="SAM" id="Phobius"/>
    </source>
</evidence>
<protein>
    <submittedName>
        <fullName evidence="3">Uncharacterized protein</fullName>
    </submittedName>
</protein>
<evidence type="ECO:0000313" key="4">
    <source>
        <dbReference type="Proteomes" id="UP001154078"/>
    </source>
</evidence>
<sequence>MTILHSCCFWRSVRVGSYVCGIYTAIWYIINSIHTSVELKEVIAYYQANFSLPPRASFINHDTTSQATTTFTALILSFSALGLCTSLLLLIGIYKDCRLLLIPWILNMFIFILTDISYIVYNFCKHAMFNPITGILITVDLFINALNTYALLCVISQYQELKAGRGRASNDLNNRIPNIQYSSQPTATSYLSSRKTVTCHDTRPTPTQSPSGNAPSLAIEEPSPGPIHRGPRKSVKFPDHSVLSQNGSGSQLLDPWNLDVKSPILMAKGTDTAPLIETASDPPLHTAV</sequence>